<keyword evidence="3" id="KW-1185">Reference proteome</keyword>
<dbReference type="GO" id="GO:0008168">
    <property type="term" value="F:methyltransferase activity"/>
    <property type="evidence" value="ECO:0007669"/>
    <property type="project" value="UniProtKB-KW"/>
</dbReference>
<keyword evidence="2" id="KW-0808">Transferase</keyword>
<proteinExistence type="predicted"/>
<dbReference type="SUPFAM" id="SSF109854">
    <property type="entry name" value="DinB/YfiT-like putative metalloenzymes"/>
    <property type="match status" value="1"/>
</dbReference>
<evidence type="ECO:0000313" key="2">
    <source>
        <dbReference type="EMBL" id="BCK56822.1"/>
    </source>
</evidence>
<sequence>MIDCPECGFTYDPATADAAAQAIRDGIDEVAGLLLRPDEDPRPRRRDTLWSPLEYACHLRDTLLVQRERVLAARRTDRPDCTPMGRDERVDHDGYADQDPADVARQITDAALMFTNVLDRLDAPAWDRIVIYHYPEPGTERSLRWVAVHTVHEVRHHLLDIRRQLPSP</sequence>
<dbReference type="AlphaFoldDB" id="A0A7G1KNK3"/>
<dbReference type="Proteomes" id="UP000516173">
    <property type="component" value="Chromosome"/>
</dbReference>
<accession>A0A7G1KNK3</accession>
<protein>
    <submittedName>
        <fullName evidence="2">Methyltransferase type 12</fullName>
    </submittedName>
</protein>
<evidence type="ECO:0000259" key="1">
    <source>
        <dbReference type="Pfam" id="PF12867"/>
    </source>
</evidence>
<keyword evidence="2" id="KW-0489">Methyltransferase</keyword>
<feature type="domain" description="DinB-like" evidence="1">
    <location>
        <begin position="37"/>
        <end position="160"/>
    </location>
</feature>
<dbReference type="Gene3D" id="1.20.120.450">
    <property type="entry name" value="dinb family like domain"/>
    <property type="match status" value="1"/>
</dbReference>
<gene>
    <name evidence="2" type="ORF">NWFMUON74_45940</name>
</gene>
<dbReference type="KEGG" id="nwl:NWFMUON74_45940"/>
<dbReference type="EMBL" id="AP023396">
    <property type="protein sequence ID" value="BCK56822.1"/>
    <property type="molecule type" value="Genomic_DNA"/>
</dbReference>
<reference evidence="2 3" key="1">
    <citation type="submission" date="2020-08" db="EMBL/GenBank/DDBJ databases">
        <title>Genome Sequencing of Nocardia wallacei strain FMUON74 and assembly.</title>
        <authorList>
            <person name="Toyokawa M."/>
            <person name="Uesaka K."/>
        </authorList>
    </citation>
    <scope>NUCLEOTIDE SEQUENCE [LARGE SCALE GENOMIC DNA]</scope>
    <source>
        <strain evidence="2 3">FMUON74</strain>
    </source>
</reference>
<dbReference type="GeneID" id="80349048"/>
<dbReference type="Pfam" id="PF12867">
    <property type="entry name" value="DinB_2"/>
    <property type="match status" value="1"/>
</dbReference>
<name>A0A7G1KNK3_9NOCA</name>
<dbReference type="InterPro" id="IPR034660">
    <property type="entry name" value="DinB/YfiT-like"/>
</dbReference>
<dbReference type="InterPro" id="IPR024775">
    <property type="entry name" value="DinB-like"/>
</dbReference>
<dbReference type="GO" id="GO:0032259">
    <property type="term" value="P:methylation"/>
    <property type="evidence" value="ECO:0007669"/>
    <property type="project" value="UniProtKB-KW"/>
</dbReference>
<organism evidence="2 3">
    <name type="scientific">Nocardia wallacei</name>
    <dbReference type="NCBI Taxonomy" id="480035"/>
    <lineage>
        <taxon>Bacteria</taxon>
        <taxon>Bacillati</taxon>
        <taxon>Actinomycetota</taxon>
        <taxon>Actinomycetes</taxon>
        <taxon>Mycobacteriales</taxon>
        <taxon>Nocardiaceae</taxon>
        <taxon>Nocardia</taxon>
    </lineage>
</organism>
<evidence type="ECO:0000313" key="3">
    <source>
        <dbReference type="Proteomes" id="UP000516173"/>
    </source>
</evidence>
<dbReference type="RefSeq" id="WP_187683827.1">
    <property type="nucleotide sequence ID" value="NZ_AP023396.1"/>
</dbReference>